<proteinExistence type="predicted"/>
<dbReference type="WBParaSite" id="ALUE_0001894101-mRNA-1">
    <property type="protein sequence ID" value="ALUE_0001894101-mRNA-1"/>
    <property type="gene ID" value="ALUE_0001894101"/>
</dbReference>
<accession>A0A9J2Q9G0</accession>
<dbReference type="AlphaFoldDB" id="A0A9J2Q9G0"/>
<evidence type="ECO:0000313" key="1">
    <source>
        <dbReference type="Proteomes" id="UP000036681"/>
    </source>
</evidence>
<sequence length="235" mass="25527">MGRTQGDRLLAMKVKAQHHLGTAKFTSPTTPVKPVVISQSKPAGNHARRLLHCTVEHIPQPAPISRVTVSSTCGRPAVVKSKSSKRLVGYRISPAMWVTHVYLAVSVISGTAEAASWDLVHMIYTKQILPVPSFTVRSKPYPPAGVKIQMPPSGYELRPRHSFNASQLRDLAKTLPPNSDALIGVCVPRAAALSPAIVPVRVSALTLALEFIAAKKKLPSCRFTRSVFAFSNVRR</sequence>
<protein>
    <submittedName>
        <fullName evidence="2">Uncharacterized protein</fullName>
    </submittedName>
</protein>
<reference evidence="2" key="1">
    <citation type="submission" date="2023-03" db="UniProtKB">
        <authorList>
            <consortium name="WormBaseParasite"/>
        </authorList>
    </citation>
    <scope>IDENTIFICATION</scope>
</reference>
<keyword evidence="1" id="KW-1185">Reference proteome</keyword>
<evidence type="ECO:0000313" key="2">
    <source>
        <dbReference type="WBParaSite" id="ALUE_0001894101-mRNA-1"/>
    </source>
</evidence>
<name>A0A9J2Q9G0_ASCLU</name>
<organism evidence="1 2">
    <name type="scientific">Ascaris lumbricoides</name>
    <name type="common">Giant roundworm</name>
    <dbReference type="NCBI Taxonomy" id="6252"/>
    <lineage>
        <taxon>Eukaryota</taxon>
        <taxon>Metazoa</taxon>
        <taxon>Ecdysozoa</taxon>
        <taxon>Nematoda</taxon>
        <taxon>Chromadorea</taxon>
        <taxon>Rhabditida</taxon>
        <taxon>Spirurina</taxon>
        <taxon>Ascaridomorpha</taxon>
        <taxon>Ascaridoidea</taxon>
        <taxon>Ascarididae</taxon>
        <taxon>Ascaris</taxon>
    </lineage>
</organism>
<dbReference type="Proteomes" id="UP000036681">
    <property type="component" value="Unplaced"/>
</dbReference>